<dbReference type="GO" id="GO:0006879">
    <property type="term" value="P:intracellular iron ion homeostasis"/>
    <property type="evidence" value="ECO:0007669"/>
    <property type="project" value="UniProtKB-KW"/>
</dbReference>
<name>A0A370H0D4_9NOCA</name>
<feature type="binding site" evidence="5">
    <location>
        <position position="112"/>
    </location>
    <ligand>
        <name>Fe cation</name>
        <dbReference type="ChEBI" id="CHEBI:24875"/>
        <label>1</label>
    </ligand>
</feature>
<dbReference type="InterPro" id="IPR012347">
    <property type="entry name" value="Ferritin-like"/>
</dbReference>
<feature type="domain" description="Ferritin-like diiron" evidence="7">
    <location>
        <begin position="18"/>
        <end position="163"/>
    </location>
</feature>
<dbReference type="GO" id="GO:0004322">
    <property type="term" value="F:ferroxidase activity"/>
    <property type="evidence" value="ECO:0007669"/>
    <property type="project" value="TreeGrafter"/>
</dbReference>
<feature type="binding site" evidence="5">
    <location>
        <position position="71"/>
    </location>
    <ligand>
        <name>Fe cation</name>
        <dbReference type="ChEBI" id="CHEBI:24875"/>
        <label>1</label>
    </ligand>
</feature>
<feature type="binding site" evidence="5">
    <location>
        <position position="68"/>
    </location>
    <ligand>
        <name>Fe cation</name>
        <dbReference type="ChEBI" id="CHEBI:24875"/>
        <label>1</label>
    </ligand>
</feature>
<organism evidence="8 9">
    <name type="scientific">Nocardia mexicana</name>
    <dbReference type="NCBI Taxonomy" id="279262"/>
    <lineage>
        <taxon>Bacteria</taxon>
        <taxon>Bacillati</taxon>
        <taxon>Actinomycetota</taxon>
        <taxon>Actinomycetes</taxon>
        <taxon>Mycobacteriales</taxon>
        <taxon>Nocardiaceae</taxon>
        <taxon>Nocardia</taxon>
    </lineage>
</organism>
<feature type="binding site" evidence="5">
    <location>
        <position position="35"/>
    </location>
    <ligand>
        <name>Fe cation</name>
        <dbReference type="ChEBI" id="CHEBI:24875"/>
        <label>1</label>
    </ligand>
</feature>
<dbReference type="InterPro" id="IPR009078">
    <property type="entry name" value="Ferritin-like_SF"/>
</dbReference>
<dbReference type="SUPFAM" id="SSF47240">
    <property type="entry name" value="Ferritin-like"/>
    <property type="match status" value="1"/>
</dbReference>
<dbReference type="EMBL" id="QQAZ01000008">
    <property type="protein sequence ID" value="RDI48394.1"/>
    <property type="molecule type" value="Genomic_DNA"/>
</dbReference>
<dbReference type="InterPro" id="IPR001519">
    <property type="entry name" value="Ferritin"/>
</dbReference>
<dbReference type="InterPro" id="IPR008331">
    <property type="entry name" value="Ferritin_DPS_dom"/>
</dbReference>
<dbReference type="Gene3D" id="1.20.1260.10">
    <property type="match status" value="1"/>
</dbReference>
<dbReference type="PANTHER" id="PTHR11431:SF127">
    <property type="entry name" value="BACTERIAL NON-HEME FERRITIN"/>
    <property type="match status" value="1"/>
</dbReference>
<keyword evidence="2 5" id="KW-0479">Metal-binding</keyword>
<feature type="binding site" evidence="5">
    <location>
        <position position="145"/>
    </location>
    <ligand>
        <name>Fe cation</name>
        <dbReference type="ChEBI" id="CHEBI:24875"/>
        <label>1</label>
    </ligand>
</feature>
<dbReference type="GO" id="GO:0005829">
    <property type="term" value="C:cytosol"/>
    <property type="evidence" value="ECO:0007669"/>
    <property type="project" value="TreeGrafter"/>
</dbReference>
<dbReference type="PANTHER" id="PTHR11431">
    <property type="entry name" value="FERRITIN"/>
    <property type="match status" value="1"/>
</dbReference>
<keyword evidence="9" id="KW-1185">Reference proteome</keyword>
<dbReference type="GO" id="GO:0008198">
    <property type="term" value="F:ferrous iron binding"/>
    <property type="evidence" value="ECO:0007669"/>
    <property type="project" value="TreeGrafter"/>
</dbReference>
<evidence type="ECO:0000256" key="3">
    <source>
        <dbReference type="ARBA" id="ARBA00023002"/>
    </source>
</evidence>
<dbReference type="STRING" id="1210089.GCA_001613165_07013"/>
<dbReference type="PROSITE" id="PS50905">
    <property type="entry name" value="FERRITIN_LIKE"/>
    <property type="match status" value="1"/>
</dbReference>
<sequence>MTSAITSINVVLMSSHPETPRSKFHSLLHDQIRHEFNAEHQYIAIAVWFDNADLPVLAKYFYKQAVEERNHAMMIAQYFLDRDMSIDLSGIDGAKSKFENAREPIALALAQEKTVTDQIVQLASTAREEGDYLGEQFMQWFLKEQVEEVARMTTLLTVADRAGKNLFDLEYFVSREMSGPDDTSGAPHAAGGAI</sequence>
<evidence type="ECO:0000256" key="5">
    <source>
        <dbReference type="PIRSR" id="PIRSR601519-1"/>
    </source>
</evidence>
<evidence type="ECO:0000256" key="2">
    <source>
        <dbReference type="ARBA" id="ARBA00022723"/>
    </source>
</evidence>
<dbReference type="Proteomes" id="UP000255355">
    <property type="component" value="Unassembled WGS sequence"/>
</dbReference>
<evidence type="ECO:0000313" key="8">
    <source>
        <dbReference type="EMBL" id="RDI48394.1"/>
    </source>
</evidence>
<proteinExistence type="predicted"/>
<dbReference type="GO" id="GO:0006826">
    <property type="term" value="P:iron ion transport"/>
    <property type="evidence" value="ECO:0007669"/>
    <property type="project" value="InterPro"/>
</dbReference>
<evidence type="ECO:0000256" key="1">
    <source>
        <dbReference type="ARBA" id="ARBA00022434"/>
    </source>
</evidence>
<gene>
    <name evidence="8" type="ORF">DFR68_108227</name>
</gene>
<evidence type="ECO:0000313" key="9">
    <source>
        <dbReference type="Proteomes" id="UP000255355"/>
    </source>
</evidence>
<evidence type="ECO:0000259" key="7">
    <source>
        <dbReference type="PROSITE" id="PS50905"/>
    </source>
</evidence>
<comment type="caution">
    <text evidence="8">The sequence shown here is derived from an EMBL/GenBank/DDBJ whole genome shotgun (WGS) entry which is preliminary data.</text>
</comment>
<dbReference type="InterPro" id="IPR041719">
    <property type="entry name" value="Ferritin_prok"/>
</dbReference>
<dbReference type="InterPro" id="IPR009040">
    <property type="entry name" value="Ferritin-like_diiron"/>
</dbReference>
<dbReference type="AlphaFoldDB" id="A0A370H0D4"/>
<evidence type="ECO:0000256" key="6">
    <source>
        <dbReference type="RuleBase" id="RU361145"/>
    </source>
</evidence>
<accession>A0A370H0D4</accession>
<keyword evidence="4 5" id="KW-0408">Iron</keyword>
<evidence type="ECO:0000256" key="4">
    <source>
        <dbReference type="ARBA" id="ARBA00023004"/>
    </source>
</evidence>
<reference evidence="8 9" key="1">
    <citation type="submission" date="2018-07" db="EMBL/GenBank/DDBJ databases">
        <title>Genomic Encyclopedia of Type Strains, Phase IV (KMG-IV): sequencing the most valuable type-strain genomes for metagenomic binning, comparative biology and taxonomic classification.</title>
        <authorList>
            <person name="Goeker M."/>
        </authorList>
    </citation>
    <scope>NUCLEOTIDE SEQUENCE [LARGE SCALE GENOMIC DNA]</scope>
    <source>
        <strain evidence="8 9">DSM 44952</strain>
    </source>
</reference>
<keyword evidence="3" id="KW-0560">Oxidoreductase</keyword>
<dbReference type="CDD" id="cd01055">
    <property type="entry name" value="Nonheme_Ferritin"/>
    <property type="match status" value="1"/>
</dbReference>
<dbReference type="GO" id="GO:0008199">
    <property type="term" value="F:ferric iron binding"/>
    <property type="evidence" value="ECO:0007669"/>
    <property type="project" value="InterPro"/>
</dbReference>
<dbReference type="Pfam" id="PF00210">
    <property type="entry name" value="Ferritin"/>
    <property type="match status" value="1"/>
</dbReference>
<protein>
    <recommendedName>
        <fullName evidence="6">Ferritin</fullName>
    </recommendedName>
</protein>
<keyword evidence="1 6" id="KW-0409">Iron storage</keyword>